<dbReference type="InterPro" id="IPR001451">
    <property type="entry name" value="Hexapep"/>
</dbReference>
<name>A0ABX1RK10_9PSEU</name>
<organism evidence="4 5">
    <name type="scientific">Pseudonocardia xinjiangensis</name>
    <dbReference type="NCBI Taxonomy" id="75289"/>
    <lineage>
        <taxon>Bacteria</taxon>
        <taxon>Bacillati</taxon>
        <taxon>Actinomycetota</taxon>
        <taxon>Actinomycetes</taxon>
        <taxon>Pseudonocardiales</taxon>
        <taxon>Pseudonocardiaceae</taxon>
        <taxon>Pseudonocardia</taxon>
    </lineage>
</organism>
<dbReference type="PANTHER" id="PTHR23416:SF23">
    <property type="entry name" value="ACETYLTRANSFERASE C18B11.09C-RELATED"/>
    <property type="match status" value="1"/>
</dbReference>
<dbReference type="InterPro" id="IPR018357">
    <property type="entry name" value="Hexapep_transf_CS"/>
</dbReference>
<reference evidence="4 5" key="1">
    <citation type="submission" date="2020-04" db="EMBL/GenBank/DDBJ databases">
        <authorList>
            <person name="Klaysubun C."/>
            <person name="Duangmal K."/>
            <person name="Lipun K."/>
        </authorList>
    </citation>
    <scope>NUCLEOTIDE SEQUENCE [LARGE SCALE GENOMIC DNA]</scope>
    <source>
        <strain evidence="4 5">JCM 11839</strain>
    </source>
</reference>
<dbReference type="Proteomes" id="UP001296706">
    <property type="component" value="Unassembled WGS sequence"/>
</dbReference>
<evidence type="ECO:0000313" key="4">
    <source>
        <dbReference type="EMBL" id="NMH79964.1"/>
    </source>
</evidence>
<dbReference type="SUPFAM" id="SSF51161">
    <property type="entry name" value="Trimeric LpxA-like enzymes"/>
    <property type="match status" value="1"/>
</dbReference>
<dbReference type="InterPro" id="IPR011004">
    <property type="entry name" value="Trimer_LpxA-like_sf"/>
</dbReference>
<dbReference type="RefSeq" id="WP_169398030.1">
    <property type="nucleotide sequence ID" value="NZ_BAAAJH010000001.1"/>
</dbReference>
<dbReference type="InterPro" id="IPR051159">
    <property type="entry name" value="Hexapeptide_acetyltransf"/>
</dbReference>
<dbReference type="Gene3D" id="2.160.10.10">
    <property type="entry name" value="Hexapeptide repeat proteins"/>
    <property type="match status" value="1"/>
</dbReference>
<accession>A0ABX1RK10</accession>
<proteinExistence type="inferred from homology"/>
<sequence>MRLLDRLITRALRGPLDALVAEQVARQVQELKLDALYSYRWHGDRSRLRIPDTAVVNNALFNMSGGTITIGEYAFFGHDVSVLTGTHDINQFGHDRQLAFPRSGRDVVIGDGVWLASGVTVFGPVTIGEHAVVAGGSLVREDVEPYTVVAGRPAKVLKKLTPPTA</sequence>
<protein>
    <submittedName>
        <fullName evidence="4">Acyltransferase</fullName>
    </submittedName>
</protein>
<keyword evidence="5" id="KW-1185">Reference proteome</keyword>
<keyword evidence="4" id="KW-0012">Acyltransferase</keyword>
<evidence type="ECO:0000256" key="1">
    <source>
        <dbReference type="ARBA" id="ARBA00007274"/>
    </source>
</evidence>
<dbReference type="Pfam" id="PF00132">
    <property type="entry name" value="Hexapep"/>
    <property type="match status" value="1"/>
</dbReference>
<dbReference type="EMBL" id="JAAXKY010000084">
    <property type="protein sequence ID" value="NMH79964.1"/>
    <property type="molecule type" value="Genomic_DNA"/>
</dbReference>
<gene>
    <name evidence="4" type="ORF">HF577_23080</name>
</gene>
<comment type="caution">
    <text evidence="4">The sequence shown here is derived from an EMBL/GenBank/DDBJ whole genome shotgun (WGS) entry which is preliminary data.</text>
</comment>
<dbReference type="CDD" id="cd04647">
    <property type="entry name" value="LbH_MAT_like"/>
    <property type="match status" value="1"/>
</dbReference>
<dbReference type="PANTHER" id="PTHR23416">
    <property type="entry name" value="SIALIC ACID SYNTHASE-RELATED"/>
    <property type="match status" value="1"/>
</dbReference>
<dbReference type="PROSITE" id="PS00101">
    <property type="entry name" value="HEXAPEP_TRANSFERASES"/>
    <property type="match status" value="1"/>
</dbReference>
<keyword evidence="3" id="KW-0677">Repeat</keyword>
<keyword evidence="2" id="KW-0808">Transferase</keyword>
<evidence type="ECO:0000256" key="2">
    <source>
        <dbReference type="ARBA" id="ARBA00022679"/>
    </source>
</evidence>
<dbReference type="GO" id="GO:0016746">
    <property type="term" value="F:acyltransferase activity"/>
    <property type="evidence" value="ECO:0007669"/>
    <property type="project" value="UniProtKB-KW"/>
</dbReference>
<evidence type="ECO:0000256" key="3">
    <source>
        <dbReference type="ARBA" id="ARBA00022737"/>
    </source>
</evidence>
<evidence type="ECO:0000313" key="5">
    <source>
        <dbReference type="Proteomes" id="UP001296706"/>
    </source>
</evidence>
<comment type="similarity">
    <text evidence="1">Belongs to the transferase hexapeptide repeat family.</text>
</comment>